<dbReference type="InterPro" id="IPR021026">
    <property type="entry name" value="Filamn_hemagglutn_DUF3739"/>
</dbReference>
<protein>
    <submittedName>
        <fullName evidence="2">Filamentous haemagglutinin family outer membrane protein</fullName>
    </submittedName>
</protein>
<evidence type="ECO:0000259" key="1">
    <source>
        <dbReference type="Pfam" id="PF12545"/>
    </source>
</evidence>
<dbReference type="Proteomes" id="UP000184226">
    <property type="component" value="Unassembled WGS sequence"/>
</dbReference>
<accession>A0A1M5ZM04</accession>
<feature type="domain" description="DUF3739" evidence="1">
    <location>
        <begin position="9"/>
        <end position="57"/>
    </location>
</feature>
<dbReference type="EMBL" id="FQXE01000016">
    <property type="protein sequence ID" value="SHI25192.1"/>
    <property type="molecule type" value="Genomic_DNA"/>
</dbReference>
<dbReference type="OrthoDB" id="8672993at2"/>
<evidence type="ECO:0000313" key="3">
    <source>
        <dbReference type="Proteomes" id="UP000184226"/>
    </source>
</evidence>
<dbReference type="STRING" id="658167.SAMN04488135_1163"/>
<name>A0A1M5ZM04_9BURK</name>
<keyword evidence="3" id="KW-1185">Reference proteome</keyword>
<gene>
    <name evidence="2" type="ORF">SAMN04488135_1163</name>
</gene>
<proteinExistence type="predicted"/>
<evidence type="ECO:0000313" key="2">
    <source>
        <dbReference type="EMBL" id="SHI25192.1"/>
    </source>
</evidence>
<reference evidence="2 3" key="1">
    <citation type="submission" date="2016-11" db="EMBL/GenBank/DDBJ databases">
        <authorList>
            <person name="Jaros S."/>
            <person name="Januszkiewicz K."/>
            <person name="Wedrychowicz H."/>
        </authorList>
    </citation>
    <scope>NUCLEOTIDE SEQUENCE [LARGE SCALE GENOMIC DNA]</scope>
    <source>
        <strain evidence="2 3">CGMCC 1.10190</strain>
    </source>
</reference>
<dbReference type="Pfam" id="PF12545">
    <property type="entry name" value="DUF3739"/>
    <property type="match status" value="1"/>
</dbReference>
<dbReference type="AlphaFoldDB" id="A0A1M5ZM04"/>
<organism evidence="2 3">
    <name type="scientific">Pollutimonas bauzanensis</name>
    <dbReference type="NCBI Taxonomy" id="658167"/>
    <lineage>
        <taxon>Bacteria</taxon>
        <taxon>Pseudomonadati</taxon>
        <taxon>Pseudomonadota</taxon>
        <taxon>Betaproteobacteria</taxon>
        <taxon>Burkholderiales</taxon>
        <taxon>Alcaligenaceae</taxon>
        <taxon>Pollutimonas</taxon>
    </lineage>
</organism>
<sequence length="63" mass="6123">MISGAMLGLSSDVSTTGAGIATLAPIADVPPGNMDLIAPEGTVDAGEAGIRVSGQANTGLKKR</sequence>